<dbReference type="GO" id="GO:0006620">
    <property type="term" value="P:post-translational protein targeting to endoplasmic reticulum membrane"/>
    <property type="evidence" value="ECO:0007669"/>
    <property type="project" value="TreeGrafter"/>
</dbReference>
<dbReference type="EMBL" id="FN649760">
    <property type="protein sequence ID" value="CBJ34096.1"/>
    <property type="molecule type" value="Genomic_DNA"/>
</dbReference>
<dbReference type="SUPFAM" id="SSF48452">
    <property type="entry name" value="TPR-like"/>
    <property type="match status" value="1"/>
</dbReference>
<keyword evidence="1" id="KW-0677">Repeat</keyword>
<dbReference type="InterPro" id="IPR011990">
    <property type="entry name" value="TPR-like_helical_dom_sf"/>
</dbReference>
<evidence type="ECO:0000256" key="1">
    <source>
        <dbReference type="ARBA" id="ARBA00022737"/>
    </source>
</evidence>
<evidence type="ECO:0000256" key="4">
    <source>
        <dbReference type="SAM" id="MobiDB-lite"/>
    </source>
</evidence>
<keyword evidence="2" id="KW-0802">TPR repeat</keyword>
<organism evidence="5 6">
    <name type="scientific">Ectocarpus siliculosus</name>
    <name type="common">Brown alga</name>
    <name type="synonym">Conferva siliculosa</name>
    <dbReference type="NCBI Taxonomy" id="2880"/>
    <lineage>
        <taxon>Eukaryota</taxon>
        <taxon>Sar</taxon>
        <taxon>Stramenopiles</taxon>
        <taxon>Ochrophyta</taxon>
        <taxon>PX clade</taxon>
        <taxon>Phaeophyceae</taxon>
        <taxon>Ectocarpales</taxon>
        <taxon>Ectocarpaceae</taxon>
        <taxon>Ectocarpus</taxon>
    </lineage>
</organism>
<keyword evidence="6" id="KW-1185">Reference proteome</keyword>
<dbReference type="Proteomes" id="UP000002630">
    <property type="component" value="Unassembled WGS sequence"/>
</dbReference>
<accession>D7G9I6</accession>
<evidence type="ECO:0000313" key="5">
    <source>
        <dbReference type="EMBL" id="CBJ34096.1"/>
    </source>
</evidence>
<dbReference type="PANTHER" id="PTHR45831:SF2">
    <property type="entry name" value="LD24721P"/>
    <property type="match status" value="1"/>
</dbReference>
<dbReference type="GO" id="GO:0072380">
    <property type="term" value="C:TRC complex"/>
    <property type="evidence" value="ECO:0007669"/>
    <property type="project" value="TreeGrafter"/>
</dbReference>
<feature type="coiled-coil region" evidence="3">
    <location>
        <begin position="210"/>
        <end position="258"/>
    </location>
</feature>
<feature type="region of interest" description="Disordered" evidence="4">
    <location>
        <begin position="1"/>
        <end position="177"/>
    </location>
</feature>
<dbReference type="InterPro" id="IPR047150">
    <property type="entry name" value="SGT"/>
</dbReference>
<feature type="compositionally biased region" description="Pro residues" evidence="4">
    <location>
        <begin position="14"/>
        <end position="26"/>
    </location>
</feature>
<reference evidence="5 6" key="1">
    <citation type="journal article" date="2010" name="Nature">
        <title>The Ectocarpus genome and the independent evolution of multicellularity in brown algae.</title>
        <authorList>
            <person name="Cock J.M."/>
            <person name="Sterck L."/>
            <person name="Rouze P."/>
            <person name="Scornet D."/>
            <person name="Allen A.E."/>
            <person name="Amoutzias G."/>
            <person name="Anthouard V."/>
            <person name="Artiguenave F."/>
            <person name="Aury J.M."/>
            <person name="Badger J.H."/>
            <person name="Beszteri B."/>
            <person name="Billiau K."/>
            <person name="Bonnet E."/>
            <person name="Bothwell J.H."/>
            <person name="Bowler C."/>
            <person name="Boyen C."/>
            <person name="Brownlee C."/>
            <person name="Carrano C.J."/>
            <person name="Charrier B."/>
            <person name="Cho G.Y."/>
            <person name="Coelho S.M."/>
            <person name="Collen J."/>
            <person name="Corre E."/>
            <person name="Da Silva C."/>
            <person name="Delage L."/>
            <person name="Delaroque N."/>
            <person name="Dittami S.M."/>
            <person name="Doulbeau S."/>
            <person name="Elias M."/>
            <person name="Farnham G."/>
            <person name="Gachon C.M."/>
            <person name="Gschloessl B."/>
            <person name="Heesch S."/>
            <person name="Jabbari K."/>
            <person name="Jubin C."/>
            <person name="Kawai H."/>
            <person name="Kimura K."/>
            <person name="Kloareg B."/>
            <person name="Kupper F.C."/>
            <person name="Lang D."/>
            <person name="Le Bail A."/>
            <person name="Leblanc C."/>
            <person name="Lerouge P."/>
            <person name="Lohr M."/>
            <person name="Lopez P.J."/>
            <person name="Martens C."/>
            <person name="Maumus F."/>
            <person name="Michel G."/>
            <person name="Miranda-Saavedra D."/>
            <person name="Morales J."/>
            <person name="Moreau H."/>
            <person name="Motomura T."/>
            <person name="Nagasato C."/>
            <person name="Napoli C.A."/>
            <person name="Nelson D.R."/>
            <person name="Nyvall-Collen P."/>
            <person name="Peters A.F."/>
            <person name="Pommier C."/>
            <person name="Potin P."/>
            <person name="Poulain J."/>
            <person name="Quesneville H."/>
            <person name="Read B."/>
            <person name="Rensing S.A."/>
            <person name="Ritter A."/>
            <person name="Rousvoal S."/>
            <person name="Samanta M."/>
            <person name="Samson G."/>
            <person name="Schroeder D.C."/>
            <person name="Segurens B."/>
            <person name="Strittmatter M."/>
            <person name="Tonon T."/>
            <person name="Tregear J.W."/>
            <person name="Valentin K."/>
            <person name="von Dassow P."/>
            <person name="Yamagishi T."/>
            <person name="Van de Peer Y."/>
            <person name="Wincker P."/>
        </authorList>
    </citation>
    <scope>NUCLEOTIDE SEQUENCE [LARGE SCALE GENOMIC DNA]</scope>
    <source>
        <strain evidence="6">Ec32 / CCAP1310/4</strain>
    </source>
</reference>
<dbReference type="PANTHER" id="PTHR45831">
    <property type="entry name" value="LD24721P"/>
    <property type="match status" value="1"/>
</dbReference>
<dbReference type="InParanoid" id="D7G9I6"/>
<proteinExistence type="predicted"/>
<dbReference type="GO" id="GO:0016020">
    <property type="term" value="C:membrane"/>
    <property type="evidence" value="ECO:0007669"/>
    <property type="project" value="TreeGrafter"/>
</dbReference>
<name>D7G9I6_ECTSI</name>
<dbReference type="AlphaFoldDB" id="D7G9I6"/>
<protein>
    <submittedName>
        <fullName evidence="5">Uncharacterized protein</fullName>
    </submittedName>
</protein>
<evidence type="ECO:0000313" key="6">
    <source>
        <dbReference type="Proteomes" id="UP000002630"/>
    </source>
</evidence>
<evidence type="ECO:0000256" key="3">
    <source>
        <dbReference type="SAM" id="Coils"/>
    </source>
</evidence>
<keyword evidence="3" id="KW-0175">Coiled coil</keyword>
<dbReference type="SUPFAM" id="SSF101447">
    <property type="entry name" value="Formin homology 2 domain (FH2 domain)"/>
    <property type="match status" value="1"/>
</dbReference>
<gene>
    <name evidence="5" type="ORF">Esi_0983_0005</name>
</gene>
<feature type="compositionally biased region" description="Polar residues" evidence="4">
    <location>
        <begin position="47"/>
        <end position="56"/>
    </location>
</feature>
<dbReference type="GO" id="GO:0060090">
    <property type="term" value="F:molecular adaptor activity"/>
    <property type="evidence" value="ECO:0007669"/>
    <property type="project" value="TreeGrafter"/>
</dbReference>
<dbReference type="Gene3D" id="1.25.40.10">
    <property type="entry name" value="Tetratricopeptide repeat domain"/>
    <property type="match status" value="1"/>
</dbReference>
<evidence type="ECO:0000256" key="2">
    <source>
        <dbReference type="ARBA" id="ARBA00022803"/>
    </source>
</evidence>
<sequence length="411" mass="44126">MFGSPPAGARQGVSPPPPPPPPPPPRFRFRAGAAGQQEQRKDGDTATGRSSAQEFMQQQRGHQRQHGNAENGEELSFDEPAMAPVNSGPLPTRLGTGFSFGQTAAPSAAGSRGSGKRRAGTRSQDKKLPQSRPARMGGGGGGGASSVDVGLLRRQQHQHMQKMQEPTAHGGGGVFAPPGGGAAGSGLAGGAGVGVPAVNEAAAAFKEAWLRGKEEEAARDREQWERMQREEQQRLQAVANLERLRKRHESDKESARRTYMESKSFEAAALEYTTAIRSLEDLLFHIKLHGDERGNRGEGAADGGGRKRLAPLYWSRAAAHIMIGRYRSAVKDCALALESAADWDQAYPRMGKALMLAGDLGEADKAYRLGILQKTPFTEDDVRRNKECNLGIANVHAVRVHVENGKVALKR</sequence>